<sequence length="55" mass="6085">MSNSDLSQTYDQYEIKVDQNKAAENGISASQLAMHLNENLPEKTVTTVKENGKTV</sequence>
<proteinExistence type="predicted"/>
<evidence type="ECO:0000313" key="2">
    <source>
        <dbReference type="Proteomes" id="UP000254502"/>
    </source>
</evidence>
<dbReference type="Gene3D" id="3.30.2090.10">
    <property type="entry name" value="Multidrug efflux transporter AcrB TolC docking domain, DN and DC subdomains"/>
    <property type="match status" value="1"/>
</dbReference>
<dbReference type="AlphaFoldDB" id="A0A380DS73"/>
<gene>
    <name evidence="1" type="primary">swrC_4</name>
    <name evidence="1" type="ORF">NCTC5664_01647</name>
</gene>
<dbReference type="EMBL" id="UHAQ01000002">
    <property type="protein sequence ID" value="SUK48090.1"/>
    <property type="molecule type" value="Genomic_DNA"/>
</dbReference>
<reference evidence="1 2" key="1">
    <citation type="submission" date="2018-06" db="EMBL/GenBank/DDBJ databases">
        <authorList>
            <consortium name="Pathogen Informatics"/>
            <person name="Doyle S."/>
        </authorList>
    </citation>
    <scope>NUCLEOTIDE SEQUENCE [LARGE SCALE GENOMIC DNA]</scope>
    <source>
        <strain evidence="1 2">NCTC5664</strain>
    </source>
</reference>
<dbReference type="InterPro" id="IPR027463">
    <property type="entry name" value="AcrB_DN_DC_subdom"/>
</dbReference>
<evidence type="ECO:0000313" key="1">
    <source>
        <dbReference type="EMBL" id="SUK48090.1"/>
    </source>
</evidence>
<name>A0A380DS73_STAAU</name>
<protein>
    <submittedName>
        <fullName evidence="1">RND multidrug efflux transporter Acriflavin resistance protein</fullName>
    </submittedName>
</protein>
<accession>A0A380DS73</accession>
<organism evidence="1 2">
    <name type="scientific">Staphylococcus aureus</name>
    <dbReference type="NCBI Taxonomy" id="1280"/>
    <lineage>
        <taxon>Bacteria</taxon>
        <taxon>Bacillati</taxon>
        <taxon>Bacillota</taxon>
        <taxon>Bacilli</taxon>
        <taxon>Bacillales</taxon>
        <taxon>Staphylococcaceae</taxon>
        <taxon>Staphylococcus</taxon>
    </lineage>
</organism>
<dbReference type="Proteomes" id="UP000254502">
    <property type="component" value="Unassembled WGS sequence"/>
</dbReference>